<keyword evidence="2" id="KW-1133">Transmembrane helix</keyword>
<dbReference type="GO" id="GO:1990281">
    <property type="term" value="C:efflux pump complex"/>
    <property type="evidence" value="ECO:0007669"/>
    <property type="project" value="TreeGrafter"/>
</dbReference>
<sequence length="392" mass="44667">MAGLGIKRFFINKGSSFWKIRFSIIFIWLFSFWGVMTSCSDKKNKEEVSVDKKQYLQEKNDVGIVILERQSFDKELLSNGKLTANQKNVLKFKVDGNLKKLLVKNGDVIRKGQPLAYLDDFEYQQELNSSEISFKKARLEFEDMLVGRGYDLQNKENIPENIYEMASIRSGYSEAENQLENAKFDVNSTVLRAPFSGKVADIKFKEFEQVNAGEEFMSLIDDSVFDVEFNLIESEVNQIKKGEDVEIQPFNTGKGYFGKIISINPIVKENGMVDIKARVQNDGPLMEGMNVKVIIQKNVPNQFVVPKDAVLIRDNQEILFKYQKGKAYWTYIQTIYENSTSYAIIADPNKNSAHLREGDSIIVSGNLNLAHDSEVTVKSTFEPSLAKETQTK</sequence>
<feature type="domain" description="Multidrug resistance protein MdtA-like barrel-sandwich hybrid" evidence="3">
    <location>
        <begin position="93"/>
        <end position="215"/>
    </location>
</feature>
<dbReference type="GO" id="GO:0015562">
    <property type="term" value="F:efflux transmembrane transporter activity"/>
    <property type="evidence" value="ECO:0007669"/>
    <property type="project" value="TreeGrafter"/>
</dbReference>
<gene>
    <name evidence="4" type="ORF">IBL28_17715</name>
</gene>
<evidence type="ECO:0000313" key="5">
    <source>
        <dbReference type="Proteomes" id="UP000653730"/>
    </source>
</evidence>
<dbReference type="InterPro" id="IPR006143">
    <property type="entry name" value="RND_pump_MFP"/>
</dbReference>
<dbReference type="Pfam" id="PF25917">
    <property type="entry name" value="BSH_RND"/>
    <property type="match status" value="1"/>
</dbReference>
<reference evidence="4 5" key="1">
    <citation type="submission" date="2020-09" db="EMBL/GenBank/DDBJ databases">
        <title>Sinomicrobium weinanense sp. nov., a halophilic bacteria isolated from saline-alkali soil.</title>
        <authorList>
            <person name="Wu P."/>
            <person name="Ren H."/>
            <person name="Mei Y."/>
            <person name="Liang Y."/>
            <person name="Chen Z."/>
        </authorList>
    </citation>
    <scope>NUCLEOTIDE SEQUENCE [LARGE SCALE GENOMIC DNA]</scope>
    <source>
        <strain evidence="4 5">FJxs</strain>
    </source>
</reference>
<dbReference type="Proteomes" id="UP000653730">
    <property type="component" value="Unassembled WGS sequence"/>
</dbReference>
<evidence type="ECO:0000256" key="1">
    <source>
        <dbReference type="ARBA" id="ARBA00009477"/>
    </source>
</evidence>
<feature type="transmembrane region" description="Helical" evidence="2">
    <location>
        <begin position="20"/>
        <end position="36"/>
    </location>
</feature>
<dbReference type="EMBL" id="JACVDC010000074">
    <property type="protein sequence ID" value="MBC9797813.1"/>
    <property type="molecule type" value="Genomic_DNA"/>
</dbReference>
<proteinExistence type="inferred from homology"/>
<evidence type="ECO:0000313" key="4">
    <source>
        <dbReference type="EMBL" id="MBC9797813.1"/>
    </source>
</evidence>
<dbReference type="Gene3D" id="2.40.50.100">
    <property type="match status" value="1"/>
</dbReference>
<name>A0A926Q3Q8_9FLAO</name>
<dbReference type="SUPFAM" id="SSF111369">
    <property type="entry name" value="HlyD-like secretion proteins"/>
    <property type="match status" value="1"/>
</dbReference>
<comment type="similarity">
    <text evidence="1">Belongs to the membrane fusion protein (MFP) (TC 8.A.1) family.</text>
</comment>
<keyword evidence="2" id="KW-0472">Membrane</keyword>
<dbReference type="PANTHER" id="PTHR30469">
    <property type="entry name" value="MULTIDRUG RESISTANCE PROTEIN MDTA"/>
    <property type="match status" value="1"/>
</dbReference>
<dbReference type="Gene3D" id="2.40.420.20">
    <property type="match status" value="1"/>
</dbReference>
<dbReference type="Gene3D" id="1.10.287.470">
    <property type="entry name" value="Helix hairpin bin"/>
    <property type="match status" value="1"/>
</dbReference>
<dbReference type="Gene3D" id="2.40.30.170">
    <property type="match status" value="1"/>
</dbReference>
<dbReference type="RefSeq" id="WP_187966942.1">
    <property type="nucleotide sequence ID" value="NZ_JACVDC010000074.1"/>
</dbReference>
<evidence type="ECO:0000259" key="3">
    <source>
        <dbReference type="Pfam" id="PF25917"/>
    </source>
</evidence>
<dbReference type="NCBIfam" id="TIGR01730">
    <property type="entry name" value="RND_mfp"/>
    <property type="match status" value="1"/>
</dbReference>
<keyword evidence="5" id="KW-1185">Reference proteome</keyword>
<comment type="caution">
    <text evidence="4">The sequence shown here is derived from an EMBL/GenBank/DDBJ whole genome shotgun (WGS) entry which is preliminary data.</text>
</comment>
<keyword evidence="2" id="KW-0812">Transmembrane</keyword>
<protein>
    <submittedName>
        <fullName evidence="4">Efflux RND transporter periplasmic adaptor subunit</fullName>
    </submittedName>
</protein>
<dbReference type="AlphaFoldDB" id="A0A926Q3Q8"/>
<accession>A0A926Q3Q8</accession>
<organism evidence="4 5">
    <name type="scientific">Sinomicrobium weinanense</name>
    <dbReference type="NCBI Taxonomy" id="2842200"/>
    <lineage>
        <taxon>Bacteria</taxon>
        <taxon>Pseudomonadati</taxon>
        <taxon>Bacteroidota</taxon>
        <taxon>Flavobacteriia</taxon>
        <taxon>Flavobacteriales</taxon>
        <taxon>Flavobacteriaceae</taxon>
        <taxon>Sinomicrobium</taxon>
    </lineage>
</organism>
<evidence type="ECO:0000256" key="2">
    <source>
        <dbReference type="SAM" id="Phobius"/>
    </source>
</evidence>
<dbReference type="InterPro" id="IPR058625">
    <property type="entry name" value="MdtA-like_BSH"/>
</dbReference>